<dbReference type="SUPFAM" id="SSF56935">
    <property type="entry name" value="Porins"/>
    <property type="match status" value="1"/>
</dbReference>
<evidence type="ECO:0000256" key="2">
    <source>
        <dbReference type="ARBA" id="ARBA00023136"/>
    </source>
</evidence>
<gene>
    <name evidence="4" type="ORF">MKQ68_24510</name>
</gene>
<evidence type="ECO:0000256" key="1">
    <source>
        <dbReference type="ARBA" id="ARBA00004442"/>
    </source>
</evidence>
<dbReference type="RefSeq" id="WP_264281360.1">
    <property type="nucleotide sequence ID" value="NZ_CP107006.1"/>
</dbReference>
<dbReference type="PANTHER" id="PTHR40980">
    <property type="entry name" value="PLUG DOMAIN-CONTAINING PROTEIN"/>
    <property type="match status" value="1"/>
</dbReference>
<organism evidence="4 5">
    <name type="scientific">Chitinophaga horti</name>
    <dbReference type="NCBI Taxonomy" id="2920382"/>
    <lineage>
        <taxon>Bacteria</taxon>
        <taxon>Pseudomonadati</taxon>
        <taxon>Bacteroidota</taxon>
        <taxon>Chitinophagia</taxon>
        <taxon>Chitinophagales</taxon>
        <taxon>Chitinophagaceae</taxon>
        <taxon>Chitinophaga</taxon>
    </lineage>
</organism>
<reference evidence="4" key="1">
    <citation type="submission" date="2022-10" db="EMBL/GenBank/DDBJ databases">
        <title>Chitinophaga sp. nov., isolated from soil.</title>
        <authorList>
            <person name="Jeon C.O."/>
        </authorList>
    </citation>
    <scope>NUCLEOTIDE SEQUENCE</scope>
    <source>
        <strain evidence="4">R8</strain>
    </source>
</reference>
<keyword evidence="4" id="KW-0675">Receptor</keyword>
<accession>A0ABY6J152</accession>
<dbReference type="Gene3D" id="2.40.170.20">
    <property type="entry name" value="TonB-dependent receptor, beta-barrel domain"/>
    <property type="match status" value="1"/>
</dbReference>
<dbReference type="Proteomes" id="UP001162741">
    <property type="component" value="Chromosome"/>
</dbReference>
<dbReference type="EMBL" id="CP107006">
    <property type="protein sequence ID" value="UYQ93250.1"/>
    <property type="molecule type" value="Genomic_DNA"/>
</dbReference>
<evidence type="ECO:0000313" key="5">
    <source>
        <dbReference type="Proteomes" id="UP001162741"/>
    </source>
</evidence>
<comment type="subcellular location">
    <subcellularLocation>
        <location evidence="1">Cell outer membrane</location>
    </subcellularLocation>
</comment>
<keyword evidence="3" id="KW-0998">Cell outer membrane</keyword>
<proteinExistence type="predicted"/>
<evidence type="ECO:0000313" key="4">
    <source>
        <dbReference type="EMBL" id="UYQ93250.1"/>
    </source>
</evidence>
<keyword evidence="2" id="KW-0472">Membrane</keyword>
<dbReference type="InterPro" id="IPR036942">
    <property type="entry name" value="Beta-barrel_TonB_sf"/>
</dbReference>
<dbReference type="PANTHER" id="PTHR40980:SF5">
    <property type="entry name" value="TONB-DEPENDENT RECEPTOR"/>
    <property type="match status" value="1"/>
</dbReference>
<evidence type="ECO:0000256" key="3">
    <source>
        <dbReference type="ARBA" id="ARBA00023237"/>
    </source>
</evidence>
<sequence length="600" mass="67821">MNLNLQATGGFVAKKDASKGWAGVFSFTYNKQNRAGSIIRNNYLPSDLTPTFNYRDQFYRQNVLIGGLANFTYRNRDTKISLKNSYTINSNDQTTLREGTDIEGTAVYGIRSQELAFTSNRLLNSQLLGEHFLKGSNIKVKWNGSIGWMSQDIPDMRRLKYTSLNNDGNYYVNVPKFTGNPRNAGRFFSDLNEVVLGANADATKTFKIWGNQQQVKVGGLFQRKDRTFNARALAIIGGENSDPLLTLPASEIFNKENFASDKFYLDDLTEPSDAYKAYANLAAGFVQFDNQFGEKLRVVWGARVEYFLQSLRSENGNPSENSATDILPSANFTYMLNARTNLRLTGSQTVARPEFREIAPFAFYDFERNGTVFGNTSLERTKITNLDLRYELYPAAGELLTFGVFYKHFKSPIEMMFENAQGSPNFTYANAESATNFGAEIEFRKKLDFFGPEFLKNFALFGNAAWVNSEVKFRKGYIGVTDRPMYGQSPYLVNAGLQFDNETSGTNASVLFNLIGQRIAQVGNATTPNIWENPRPLLDFQITQKVFKNADIKFSAADILNQKATFYWGQDKKKYNEGKDLVLSQFTYGTNISVTFNYKF</sequence>
<keyword evidence="5" id="KW-1185">Reference proteome</keyword>
<protein>
    <submittedName>
        <fullName evidence="4">TonB-dependent receptor</fullName>
    </submittedName>
</protein>
<name>A0ABY6J152_9BACT</name>